<dbReference type="PANTHER" id="PTHR31410">
    <property type="entry name" value="TRANSMEMBRANE PROTEIN 246"/>
    <property type="match status" value="1"/>
</dbReference>
<keyword evidence="1" id="KW-1133">Transmembrane helix</keyword>
<dbReference type="InterPro" id="IPR029675">
    <property type="entry name" value="PGAP4"/>
</dbReference>
<dbReference type="PANTHER" id="PTHR31410:SF1">
    <property type="entry name" value="POST-GPI ATTACHMENT TO PROTEINS FACTOR 4"/>
    <property type="match status" value="1"/>
</dbReference>
<evidence type="ECO:0000313" key="2">
    <source>
        <dbReference type="EMBL" id="KAK5169801.1"/>
    </source>
</evidence>
<dbReference type="AlphaFoldDB" id="A0AAV9P9F1"/>
<feature type="transmembrane region" description="Helical" evidence="1">
    <location>
        <begin position="254"/>
        <end position="275"/>
    </location>
</feature>
<gene>
    <name evidence="2" type="ORF">LTR77_005779</name>
</gene>
<dbReference type="RefSeq" id="XP_064659147.1">
    <property type="nucleotide sequence ID" value="XM_064803022.1"/>
</dbReference>
<keyword evidence="1" id="KW-0472">Membrane</keyword>
<evidence type="ECO:0000313" key="3">
    <source>
        <dbReference type="Proteomes" id="UP001337655"/>
    </source>
</evidence>
<dbReference type="GeneID" id="89927120"/>
<dbReference type="GO" id="GO:0006506">
    <property type="term" value="P:GPI anchor biosynthetic process"/>
    <property type="evidence" value="ECO:0007669"/>
    <property type="project" value="InterPro"/>
</dbReference>
<sequence length="434" mass="49773">MRHRRPPMRLVFHLTPHRIALLTFLAFYLILICDVRHWSWRDPGSYFFNPEHAFDRVYSLRRETEAENYITASSATGAGNHHVAKAGPSPSLCVGVPTVQRDGTRYFRRALGSVLEGLTVQEREDLFVMPFIVNVDPEQHEAYNEPWLEKLVDQVLTYKDAGDEAVGRVKELMATDVDNKKKALFDYTHLLRTCYEINTAWTLILEDDTVAADGWYQRTSNALRQLEHNSDFDKALYLRLFYNERLLGWNGEEWLSYTIRTVLFIASIFAALTLASRHLPSGRDICTPLTIATITLLICPMLIILFFLAGRLTVAGPSTGLNRMEAYGCCSQAFVFPRPQIPDLLTWYEQHFEKPYIDPVTHTEQTQVDSLTEVWAEEKGLGRWALTPSVFQHVGGKSTKPMNAAQWGRTNVENIWNFGFERLDGDRLRKEHVG</sequence>
<evidence type="ECO:0000256" key="1">
    <source>
        <dbReference type="SAM" id="Phobius"/>
    </source>
</evidence>
<feature type="transmembrane region" description="Helical" evidence="1">
    <location>
        <begin position="20"/>
        <end position="39"/>
    </location>
</feature>
<feature type="transmembrane region" description="Helical" evidence="1">
    <location>
        <begin position="287"/>
        <end position="309"/>
    </location>
</feature>
<protein>
    <recommendedName>
        <fullName evidence="4">Integral membrane protein</fullName>
    </recommendedName>
</protein>
<dbReference type="GO" id="GO:0000139">
    <property type="term" value="C:Golgi membrane"/>
    <property type="evidence" value="ECO:0007669"/>
    <property type="project" value="InterPro"/>
</dbReference>
<organism evidence="2 3">
    <name type="scientific">Saxophila tyrrhenica</name>
    <dbReference type="NCBI Taxonomy" id="1690608"/>
    <lineage>
        <taxon>Eukaryota</taxon>
        <taxon>Fungi</taxon>
        <taxon>Dikarya</taxon>
        <taxon>Ascomycota</taxon>
        <taxon>Pezizomycotina</taxon>
        <taxon>Dothideomycetes</taxon>
        <taxon>Dothideomycetidae</taxon>
        <taxon>Mycosphaerellales</taxon>
        <taxon>Extremaceae</taxon>
        <taxon>Saxophila</taxon>
    </lineage>
</organism>
<reference evidence="2 3" key="1">
    <citation type="submission" date="2023-08" db="EMBL/GenBank/DDBJ databases">
        <title>Black Yeasts Isolated from many extreme environments.</title>
        <authorList>
            <person name="Coleine C."/>
            <person name="Stajich J.E."/>
            <person name="Selbmann L."/>
        </authorList>
    </citation>
    <scope>NUCLEOTIDE SEQUENCE [LARGE SCALE GENOMIC DNA]</scope>
    <source>
        <strain evidence="2 3">CCFEE 5935</strain>
    </source>
</reference>
<keyword evidence="1" id="KW-0812">Transmembrane</keyword>
<dbReference type="CDD" id="cd22189">
    <property type="entry name" value="PGAP4-like_fungal"/>
    <property type="match status" value="1"/>
</dbReference>
<dbReference type="GO" id="GO:0016757">
    <property type="term" value="F:glycosyltransferase activity"/>
    <property type="evidence" value="ECO:0007669"/>
    <property type="project" value="InterPro"/>
</dbReference>
<comment type="caution">
    <text evidence="2">The sequence shown here is derived from an EMBL/GenBank/DDBJ whole genome shotgun (WGS) entry which is preliminary data.</text>
</comment>
<dbReference type="EMBL" id="JAVRRT010000008">
    <property type="protein sequence ID" value="KAK5169801.1"/>
    <property type="molecule type" value="Genomic_DNA"/>
</dbReference>
<dbReference type="Proteomes" id="UP001337655">
    <property type="component" value="Unassembled WGS sequence"/>
</dbReference>
<accession>A0AAV9P9F1</accession>
<proteinExistence type="predicted"/>
<keyword evidence="3" id="KW-1185">Reference proteome</keyword>
<name>A0AAV9P9F1_9PEZI</name>
<evidence type="ECO:0008006" key="4">
    <source>
        <dbReference type="Google" id="ProtNLM"/>
    </source>
</evidence>